<name>A0A2U8WNU4_9HYPH</name>
<keyword evidence="1" id="KW-1133">Transmembrane helix</keyword>
<organism evidence="2 3">
    <name type="scientific">Methylobacterium terrae</name>
    <dbReference type="NCBI Taxonomy" id="2202827"/>
    <lineage>
        <taxon>Bacteria</taxon>
        <taxon>Pseudomonadati</taxon>
        <taxon>Pseudomonadota</taxon>
        <taxon>Alphaproteobacteria</taxon>
        <taxon>Hyphomicrobiales</taxon>
        <taxon>Methylobacteriaceae</taxon>
        <taxon>Methylobacterium</taxon>
    </lineage>
</organism>
<keyword evidence="1" id="KW-0812">Transmembrane</keyword>
<dbReference type="AlphaFoldDB" id="A0A2U8WNU4"/>
<sequence length="90" mass="9660">MDQDREKLISTEQAKPTATDVNGIATFAVGRLAPSIAAGGTIHDVDPGLAKGIMRFQINASGASLVISVVCFFTSGFLHWTARRMLRNLQ</sequence>
<dbReference type="RefSeq" id="WP_109960078.1">
    <property type="nucleotide sequence ID" value="NZ_CP029553.1"/>
</dbReference>
<keyword evidence="1" id="KW-0472">Membrane</keyword>
<evidence type="ECO:0000256" key="1">
    <source>
        <dbReference type="SAM" id="Phobius"/>
    </source>
</evidence>
<feature type="transmembrane region" description="Helical" evidence="1">
    <location>
        <begin position="58"/>
        <end position="80"/>
    </location>
</feature>
<keyword evidence="3" id="KW-1185">Reference proteome</keyword>
<dbReference type="EMBL" id="CP029553">
    <property type="protein sequence ID" value="AWN47757.1"/>
    <property type="molecule type" value="Genomic_DNA"/>
</dbReference>
<dbReference type="KEGG" id="mtea:DK419_16730"/>
<accession>A0A2U8WNU4</accession>
<dbReference type="Proteomes" id="UP000245444">
    <property type="component" value="Chromosome"/>
</dbReference>
<evidence type="ECO:0000313" key="3">
    <source>
        <dbReference type="Proteomes" id="UP000245444"/>
    </source>
</evidence>
<protein>
    <submittedName>
        <fullName evidence="2">Uncharacterized protein</fullName>
    </submittedName>
</protein>
<dbReference type="OrthoDB" id="7997654at2"/>
<evidence type="ECO:0000313" key="2">
    <source>
        <dbReference type="EMBL" id="AWN47757.1"/>
    </source>
</evidence>
<proteinExistence type="predicted"/>
<gene>
    <name evidence="2" type="ORF">DK419_16730</name>
</gene>
<reference evidence="2 3" key="1">
    <citation type="submission" date="2018-05" db="EMBL/GenBank/DDBJ databases">
        <title>Complete Genome Sequence of Methylobacterium sp. 17Sr1-28.</title>
        <authorList>
            <person name="Srinivasan S."/>
        </authorList>
    </citation>
    <scope>NUCLEOTIDE SEQUENCE [LARGE SCALE GENOMIC DNA]</scope>
    <source>
        <strain evidence="2 3">17Sr1-28</strain>
    </source>
</reference>